<dbReference type="Gene3D" id="3.30.230.10">
    <property type="match status" value="1"/>
</dbReference>
<comment type="caution">
    <text evidence="11">The sequence shown here is derived from an EMBL/GenBank/DDBJ whole genome shotgun (WGS) entry which is preliminary data.</text>
</comment>
<dbReference type="NCBIfam" id="TIGR00131">
    <property type="entry name" value="gal_kin"/>
    <property type="match status" value="1"/>
</dbReference>
<reference evidence="12" key="1">
    <citation type="journal article" date="2019" name="Int. J. Syst. Evol. Microbiol.">
        <title>The Global Catalogue of Microorganisms (GCM) 10K type strain sequencing project: providing services to taxonomists for standard genome sequencing and annotation.</title>
        <authorList>
            <consortium name="The Broad Institute Genomics Platform"/>
            <consortium name="The Broad Institute Genome Sequencing Center for Infectious Disease"/>
            <person name="Wu L."/>
            <person name="Ma J."/>
        </authorList>
    </citation>
    <scope>NUCLEOTIDE SEQUENCE [LARGE SCALE GENOMIC DNA]</scope>
    <source>
        <strain evidence="12">JCM 6833</strain>
    </source>
</reference>
<dbReference type="InterPro" id="IPR000705">
    <property type="entry name" value="Galactokinase"/>
</dbReference>
<evidence type="ECO:0000313" key="11">
    <source>
        <dbReference type="EMBL" id="GAA2631913.1"/>
    </source>
</evidence>
<keyword evidence="5" id="KW-0067">ATP-binding</keyword>
<evidence type="ECO:0000256" key="7">
    <source>
        <dbReference type="NCBIfam" id="TIGR00131"/>
    </source>
</evidence>
<organism evidence="11 12">
    <name type="scientific">Actinomadura fulvescens</name>
    <dbReference type="NCBI Taxonomy" id="46160"/>
    <lineage>
        <taxon>Bacteria</taxon>
        <taxon>Bacillati</taxon>
        <taxon>Actinomycetota</taxon>
        <taxon>Actinomycetes</taxon>
        <taxon>Streptosporangiales</taxon>
        <taxon>Thermomonosporaceae</taxon>
        <taxon>Actinomadura</taxon>
    </lineage>
</organism>
<dbReference type="InterPro" id="IPR019741">
    <property type="entry name" value="Galactokinase_CS"/>
</dbReference>
<dbReference type="InterPro" id="IPR014721">
    <property type="entry name" value="Ribsml_uS5_D2-typ_fold_subgr"/>
</dbReference>
<accession>A0ABP6D6Q1</accession>
<evidence type="ECO:0000256" key="1">
    <source>
        <dbReference type="ARBA" id="ARBA00006566"/>
    </source>
</evidence>
<feature type="domain" description="GHMP kinase C-terminal" evidence="9">
    <location>
        <begin position="255"/>
        <end position="335"/>
    </location>
</feature>
<dbReference type="EMBL" id="BAAATD010000016">
    <property type="protein sequence ID" value="GAA2631913.1"/>
    <property type="molecule type" value="Genomic_DNA"/>
</dbReference>
<dbReference type="SUPFAM" id="SSF54211">
    <property type="entry name" value="Ribosomal protein S5 domain 2-like"/>
    <property type="match status" value="1"/>
</dbReference>
<feature type="domain" description="GHMP kinase N-terminal" evidence="8">
    <location>
        <begin position="78"/>
        <end position="160"/>
    </location>
</feature>
<dbReference type="PRINTS" id="PR00473">
    <property type="entry name" value="GALCTOKINASE"/>
</dbReference>
<keyword evidence="6" id="KW-0119">Carbohydrate metabolism</keyword>
<dbReference type="InterPro" id="IPR006203">
    <property type="entry name" value="GHMP_knse_ATP-bd_CS"/>
</dbReference>
<dbReference type="PROSITE" id="PS00627">
    <property type="entry name" value="GHMP_KINASES_ATP"/>
    <property type="match status" value="1"/>
</dbReference>
<feature type="domain" description="Galactokinase N-terminal" evidence="10">
    <location>
        <begin position="3"/>
        <end position="39"/>
    </location>
</feature>
<dbReference type="InterPro" id="IPR036554">
    <property type="entry name" value="GHMP_kinase_C_sf"/>
</dbReference>
<dbReference type="Pfam" id="PF10509">
    <property type="entry name" value="GalKase_gal_bdg"/>
    <property type="match status" value="1"/>
</dbReference>
<dbReference type="InterPro" id="IPR013750">
    <property type="entry name" value="GHMP_kinase_C_dom"/>
</dbReference>
<dbReference type="RefSeq" id="WP_344547963.1">
    <property type="nucleotide sequence ID" value="NZ_BAAATD010000016.1"/>
</dbReference>
<protein>
    <recommendedName>
        <fullName evidence="7">Galactokinase</fullName>
        <ecNumber evidence="7">2.7.1.6</ecNumber>
    </recommendedName>
</protein>
<keyword evidence="12" id="KW-1185">Reference proteome</keyword>
<name>A0ABP6D6Q1_9ACTN</name>
<proteinExistence type="inferred from homology"/>
<sequence length="358" mass="37194">MTGVWYAPGRINLIGEHTDYNGGLVLPFALGSGVTVSAARRDDRLLVLRSAQLPGVVTVPLDELSPGRITGWAAYPAGVAGVLRAAGYPIAGATLSIDSDLPRGAGLSSSAALECATALALTRLYGLRVPRTELARYAQQAEHEYAGTPCGIMDQAASLLCTEGHALLMDCASGATEQVPLDLAGHVLLLVDTRSPHVLSDGGYARRRGECEEAARLLGVSALSEVTEVPAALPDPVLRRRTDHVVTENDRVRRAIEFLRAGDAAGLGRVLTASHRSLRDLYEVSWPAADVTVDTALDAGALGGRMIGGGFGGSVLLLATLDRADDVAGSVSGAYAARGLATPVITRVSPGPGAYRRS</sequence>
<evidence type="ECO:0000259" key="9">
    <source>
        <dbReference type="Pfam" id="PF08544"/>
    </source>
</evidence>
<evidence type="ECO:0000256" key="5">
    <source>
        <dbReference type="ARBA" id="ARBA00022840"/>
    </source>
</evidence>
<evidence type="ECO:0000256" key="2">
    <source>
        <dbReference type="ARBA" id="ARBA00022679"/>
    </source>
</evidence>
<dbReference type="Proteomes" id="UP001501509">
    <property type="component" value="Unassembled WGS sequence"/>
</dbReference>
<dbReference type="InterPro" id="IPR006204">
    <property type="entry name" value="GHMP_kinase_N_dom"/>
</dbReference>
<dbReference type="PIRSF" id="PIRSF000530">
    <property type="entry name" value="Galactokinase"/>
    <property type="match status" value="1"/>
</dbReference>
<dbReference type="InterPro" id="IPR006206">
    <property type="entry name" value="Mevalonate/galactokinase"/>
</dbReference>
<dbReference type="InterPro" id="IPR020568">
    <property type="entry name" value="Ribosomal_Su5_D2-typ_SF"/>
</dbReference>
<gene>
    <name evidence="11" type="primary">galK_2</name>
    <name evidence="11" type="ORF">GCM10010411_82630</name>
</gene>
<evidence type="ECO:0000259" key="8">
    <source>
        <dbReference type="Pfam" id="PF00288"/>
    </source>
</evidence>
<evidence type="ECO:0000256" key="6">
    <source>
        <dbReference type="ARBA" id="ARBA00023144"/>
    </source>
</evidence>
<keyword evidence="4" id="KW-0418">Kinase</keyword>
<dbReference type="PANTHER" id="PTHR10457">
    <property type="entry name" value="MEVALONATE KINASE/GALACTOKINASE"/>
    <property type="match status" value="1"/>
</dbReference>
<dbReference type="PROSITE" id="PS00106">
    <property type="entry name" value="GALACTOKINASE"/>
    <property type="match status" value="1"/>
</dbReference>
<dbReference type="Pfam" id="PF00288">
    <property type="entry name" value="GHMP_kinases_N"/>
    <property type="match status" value="1"/>
</dbReference>
<evidence type="ECO:0000256" key="3">
    <source>
        <dbReference type="ARBA" id="ARBA00022741"/>
    </source>
</evidence>
<evidence type="ECO:0000259" key="10">
    <source>
        <dbReference type="Pfam" id="PF10509"/>
    </source>
</evidence>
<comment type="similarity">
    <text evidence="1">Belongs to the GHMP kinase family. GalK subfamily.</text>
</comment>
<dbReference type="PRINTS" id="PR00959">
    <property type="entry name" value="MEVGALKINASE"/>
</dbReference>
<dbReference type="Gene3D" id="3.30.70.890">
    <property type="entry name" value="GHMP kinase, C-terminal domain"/>
    <property type="match status" value="1"/>
</dbReference>
<dbReference type="SUPFAM" id="SSF55060">
    <property type="entry name" value="GHMP Kinase, C-terminal domain"/>
    <property type="match status" value="1"/>
</dbReference>
<evidence type="ECO:0000256" key="4">
    <source>
        <dbReference type="ARBA" id="ARBA00022777"/>
    </source>
</evidence>
<dbReference type="InterPro" id="IPR019539">
    <property type="entry name" value="GalKase_N"/>
</dbReference>
<dbReference type="PANTHER" id="PTHR10457:SF7">
    <property type="entry name" value="GALACTOKINASE-RELATED"/>
    <property type="match status" value="1"/>
</dbReference>
<dbReference type="EC" id="2.7.1.6" evidence="7"/>
<keyword evidence="3" id="KW-0547">Nucleotide-binding</keyword>
<keyword evidence="2" id="KW-0808">Transferase</keyword>
<keyword evidence="6" id="KW-0299">Galactose metabolism</keyword>
<evidence type="ECO:0000313" key="12">
    <source>
        <dbReference type="Proteomes" id="UP001501509"/>
    </source>
</evidence>
<dbReference type="Pfam" id="PF08544">
    <property type="entry name" value="GHMP_kinases_C"/>
    <property type="match status" value="1"/>
</dbReference>